<organism evidence="1 2">
    <name type="scientific">Gigaspora margarita</name>
    <dbReference type="NCBI Taxonomy" id="4874"/>
    <lineage>
        <taxon>Eukaryota</taxon>
        <taxon>Fungi</taxon>
        <taxon>Fungi incertae sedis</taxon>
        <taxon>Mucoromycota</taxon>
        <taxon>Glomeromycotina</taxon>
        <taxon>Glomeromycetes</taxon>
        <taxon>Diversisporales</taxon>
        <taxon>Gigasporaceae</taxon>
        <taxon>Gigaspora</taxon>
    </lineage>
</organism>
<protein>
    <submittedName>
        <fullName evidence="1">Uncharacterized protein</fullName>
    </submittedName>
</protein>
<dbReference type="Proteomes" id="UP000439903">
    <property type="component" value="Unassembled WGS sequence"/>
</dbReference>
<keyword evidence="2" id="KW-1185">Reference proteome</keyword>
<proteinExistence type="predicted"/>
<gene>
    <name evidence="1" type="ORF">F8M41_013026</name>
</gene>
<dbReference type="EMBL" id="WTPW01000265">
    <property type="protein sequence ID" value="KAF0528725.1"/>
    <property type="molecule type" value="Genomic_DNA"/>
</dbReference>
<comment type="caution">
    <text evidence="1">The sequence shown here is derived from an EMBL/GenBank/DDBJ whole genome shotgun (WGS) entry which is preliminary data.</text>
</comment>
<evidence type="ECO:0000313" key="2">
    <source>
        <dbReference type="Proteomes" id="UP000439903"/>
    </source>
</evidence>
<evidence type="ECO:0000313" key="1">
    <source>
        <dbReference type="EMBL" id="KAF0528725.1"/>
    </source>
</evidence>
<reference evidence="1 2" key="1">
    <citation type="journal article" date="2019" name="Environ. Microbiol.">
        <title>At the nexus of three kingdoms: the genome of the mycorrhizal fungus Gigaspora margarita provides insights into plant, endobacterial and fungal interactions.</title>
        <authorList>
            <person name="Venice F."/>
            <person name="Ghignone S."/>
            <person name="Salvioli di Fossalunga A."/>
            <person name="Amselem J."/>
            <person name="Novero M."/>
            <person name="Xianan X."/>
            <person name="Sedzielewska Toro K."/>
            <person name="Morin E."/>
            <person name="Lipzen A."/>
            <person name="Grigoriev I.V."/>
            <person name="Henrissat B."/>
            <person name="Martin F.M."/>
            <person name="Bonfante P."/>
        </authorList>
    </citation>
    <scope>NUCLEOTIDE SEQUENCE [LARGE SCALE GENOMIC DNA]</scope>
    <source>
        <strain evidence="1 2">BEG34</strain>
    </source>
</reference>
<sequence length="300" mass="36637">MNQEKINEARKRIYELIQKFYTLQNRRQTLITTEENADIILTILYQRSQEEPNPLTTEEKELLNFFEEQRKNEPLINERINQIQDPTKELQYLEENSDENDSEGSEYHSTTEIFRRYPMTHTLTNEELYLLRNDNTFFGTKQVTFYDQKAHNKFKELIGDLRQEQNRKILERNRKRRHKHHQEKWQNHFRKIGKPKVQKYFKQIEESSEKEPDDLDLYSTSQYIIPILQKPSTMMRNPKLIGVTLKKETEEELNKIIREWKNNYPMDYFIRTDQNLIDLILKENTLEKDSPLFELRKRFL</sequence>
<accession>A0A8H4EPH3</accession>
<dbReference type="AlphaFoldDB" id="A0A8H4EPH3"/>
<name>A0A8H4EPH3_GIGMA</name>